<feature type="binding site" evidence="9">
    <location>
        <position position="277"/>
    </location>
    <ligand>
        <name>sn-glycerol 3-phosphate</name>
        <dbReference type="ChEBI" id="CHEBI:57597"/>
    </ligand>
</feature>
<feature type="binding site" evidence="9">
    <location>
        <position position="125"/>
    </location>
    <ligand>
        <name>sn-glycerol 3-phosphate</name>
        <dbReference type="ChEBI" id="CHEBI:57597"/>
    </ligand>
</feature>
<evidence type="ECO:0000256" key="14">
    <source>
        <dbReference type="RuleBase" id="RU000439"/>
    </source>
</evidence>
<dbReference type="PRINTS" id="PR00077">
    <property type="entry name" value="GPDHDRGNASE"/>
</dbReference>
<keyword evidence="9" id="KW-0547">Nucleotide-binding</keyword>
<evidence type="ECO:0000313" key="17">
    <source>
        <dbReference type="EMBL" id="AWB34988.1"/>
    </source>
</evidence>
<dbReference type="GO" id="GO:0141153">
    <property type="term" value="F:glycerol-3-phosphate dehydrogenase (NADP+) activity"/>
    <property type="evidence" value="ECO:0007669"/>
    <property type="project" value="RHEA"/>
</dbReference>
<feature type="binding site" evidence="12">
    <location>
        <begin position="13"/>
        <end position="18"/>
    </location>
    <ligand>
        <name>NAD(+)</name>
        <dbReference type="ChEBI" id="CHEBI:57540"/>
    </ligand>
</feature>
<sequence>MSIGDHPPVAVLGAGAWGTALAAAASRTSPTLLWGRDPARTRAIQAQRTNDRYLPGITLPARLGYAPDLDQALSHVTWTPTQQDRHPGLIILATPVAGLRAICQQITDYLNACDGMIAGMVWTCKGLDAETAELPQEMVEYALQSARRPITFGALSGPSFAREVAQNLPVALTIASASQALCETVTHALHTGNVRIYRSTDVMGVCVGGALKNIMAIACGISDGLKLGNNARAALITRGLAEMTRFGVALGARASTFPGLTGLGDLVLTATGDLSRNRQVGVAIGQGMSAQDVLAAGMTAEGARCTRAVLTRAQALGVSMPITQAINRVLFESMSPEQCVAQLMARDARQESE</sequence>
<dbReference type="Pfam" id="PF07479">
    <property type="entry name" value="NAD_Gly3P_dh_C"/>
    <property type="match status" value="1"/>
</dbReference>
<dbReference type="NCBIfam" id="NF000942">
    <property type="entry name" value="PRK00094.1-4"/>
    <property type="match status" value="1"/>
</dbReference>
<evidence type="ECO:0000256" key="3">
    <source>
        <dbReference type="ARBA" id="ARBA00022857"/>
    </source>
</evidence>
<keyword evidence="7 9" id="KW-0594">Phospholipid biosynthesis</keyword>
<dbReference type="InterPro" id="IPR008927">
    <property type="entry name" value="6-PGluconate_DH-like_C_sf"/>
</dbReference>
<evidence type="ECO:0000256" key="12">
    <source>
        <dbReference type="PIRSR" id="PIRSR000114-3"/>
    </source>
</evidence>
<evidence type="ECO:0000256" key="6">
    <source>
        <dbReference type="ARBA" id="ARBA00023098"/>
    </source>
</evidence>
<evidence type="ECO:0000256" key="4">
    <source>
        <dbReference type="ARBA" id="ARBA00023002"/>
    </source>
</evidence>
<feature type="binding site" evidence="9">
    <location>
        <position position="161"/>
    </location>
    <ligand>
        <name>NADPH</name>
        <dbReference type="ChEBI" id="CHEBI:57783"/>
    </ligand>
</feature>
<dbReference type="KEGG" id="boz:DBV39_16035"/>
<keyword evidence="2 9" id="KW-0444">Lipid biosynthesis</keyword>
<feature type="binding site" evidence="9">
    <location>
        <position position="275"/>
    </location>
    <ligand>
        <name>sn-glycerol 3-phosphate</name>
        <dbReference type="ChEBI" id="CHEBI:57597"/>
    </ligand>
</feature>
<dbReference type="InterPro" id="IPR006168">
    <property type="entry name" value="G3P_DH_NAD-dep"/>
</dbReference>
<comment type="pathway">
    <text evidence="9">Membrane lipid metabolism; glycerophospholipid metabolism.</text>
</comment>
<feature type="binding site" evidence="9">
    <location>
        <position position="265"/>
    </location>
    <ligand>
        <name>sn-glycerol 3-phosphate</name>
        <dbReference type="ChEBI" id="CHEBI:57597"/>
    </ligand>
</feature>
<feature type="binding site" evidence="11">
    <location>
        <position position="125"/>
    </location>
    <ligand>
        <name>substrate</name>
    </ligand>
</feature>
<keyword evidence="9" id="KW-0963">Cytoplasm</keyword>
<feature type="binding site" evidence="9">
    <location>
        <position position="36"/>
    </location>
    <ligand>
        <name>NADPH</name>
        <dbReference type="ChEBI" id="CHEBI:57783"/>
    </ligand>
</feature>
<proteinExistence type="inferred from homology"/>
<comment type="subcellular location">
    <subcellularLocation>
        <location evidence="9">Cytoplasm</location>
    </subcellularLocation>
</comment>
<keyword evidence="18" id="KW-1185">Reference proteome</keyword>
<dbReference type="Proteomes" id="UP000244571">
    <property type="component" value="Chromosome"/>
</dbReference>
<dbReference type="Gene3D" id="3.40.50.720">
    <property type="entry name" value="NAD(P)-binding Rossmann-like Domain"/>
    <property type="match status" value="1"/>
</dbReference>
<comment type="caution">
    <text evidence="9">Lacks conserved residue(s) required for the propagation of feature annotation.</text>
</comment>
<reference evidence="17 18" key="1">
    <citation type="submission" date="2018-04" db="EMBL/GenBank/DDBJ databases">
        <title>Bordetella sp. HZ20 isolated from seawater.</title>
        <authorList>
            <person name="Sun C."/>
        </authorList>
    </citation>
    <scope>NUCLEOTIDE SEQUENCE [LARGE SCALE GENOMIC DNA]</scope>
    <source>
        <strain evidence="17 18">HZ20</strain>
    </source>
</reference>
<dbReference type="HAMAP" id="MF_00394">
    <property type="entry name" value="NAD_Glyc3P_dehydrog"/>
    <property type="match status" value="1"/>
</dbReference>
<dbReference type="OrthoDB" id="9812273at2"/>
<feature type="binding site" evidence="9">
    <location>
        <position position="53"/>
    </location>
    <ligand>
        <name>NADPH</name>
        <dbReference type="ChEBI" id="CHEBI:57783"/>
    </ligand>
</feature>
<dbReference type="EC" id="1.1.1.94" evidence="9"/>
<feature type="binding site" evidence="11">
    <location>
        <begin position="276"/>
        <end position="277"/>
    </location>
    <ligand>
        <name>substrate</name>
    </ligand>
</feature>
<feature type="binding site" evidence="9">
    <location>
        <position position="159"/>
    </location>
    <ligand>
        <name>sn-glycerol 3-phosphate</name>
        <dbReference type="ChEBI" id="CHEBI:57597"/>
    </ligand>
</feature>
<dbReference type="GO" id="GO:0046168">
    <property type="term" value="P:glycerol-3-phosphate catabolic process"/>
    <property type="evidence" value="ECO:0007669"/>
    <property type="project" value="InterPro"/>
</dbReference>
<keyword evidence="8 9" id="KW-1208">Phospholipid metabolism</keyword>
<dbReference type="Pfam" id="PF01210">
    <property type="entry name" value="NAD_Gly3P_dh_N"/>
    <property type="match status" value="1"/>
</dbReference>
<dbReference type="NCBIfam" id="NF000940">
    <property type="entry name" value="PRK00094.1-2"/>
    <property type="match status" value="1"/>
</dbReference>
<evidence type="ECO:0000256" key="13">
    <source>
        <dbReference type="RuleBase" id="RU000437"/>
    </source>
</evidence>
<feature type="binding site" evidence="9">
    <location>
        <position position="125"/>
    </location>
    <ligand>
        <name>NADPH</name>
        <dbReference type="ChEBI" id="CHEBI:57783"/>
    </ligand>
</feature>
<keyword evidence="3 9" id="KW-0521">NADP</keyword>
<dbReference type="InterPro" id="IPR013328">
    <property type="entry name" value="6PGD_dom2"/>
</dbReference>
<feature type="domain" description="Glycerol-3-phosphate dehydrogenase NAD-dependent N-terminal" evidence="15">
    <location>
        <begin position="9"/>
        <end position="181"/>
    </location>
</feature>
<keyword evidence="6 9" id="KW-0443">Lipid metabolism</keyword>
<evidence type="ECO:0000259" key="15">
    <source>
        <dbReference type="Pfam" id="PF01210"/>
    </source>
</evidence>
<keyword evidence="5 9" id="KW-0520">NAD</keyword>
<feature type="binding site" evidence="9">
    <location>
        <position position="301"/>
    </location>
    <ligand>
        <name>NADPH</name>
        <dbReference type="ChEBI" id="CHEBI:57783"/>
    </ligand>
</feature>
<dbReference type="EMBL" id="CP028901">
    <property type="protein sequence ID" value="AWB34988.1"/>
    <property type="molecule type" value="Genomic_DNA"/>
</dbReference>
<comment type="catalytic activity">
    <reaction evidence="9 14">
        <text>sn-glycerol 3-phosphate + NADP(+) = dihydroxyacetone phosphate + NADPH + H(+)</text>
        <dbReference type="Rhea" id="RHEA:11096"/>
        <dbReference type="ChEBI" id="CHEBI:15378"/>
        <dbReference type="ChEBI" id="CHEBI:57597"/>
        <dbReference type="ChEBI" id="CHEBI:57642"/>
        <dbReference type="ChEBI" id="CHEBI:57783"/>
        <dbReference type="ChEBI" id="CHEBI:58349"/>
        <dbReference type="EC" id="1.1.1.94"/>
    </reaction>
</comment>
<gene>
    <name evidence="9" type="primary">gpsA</name>
    <name evidence="17" type="ORF">DBV39_16035</name>
</gene>
<dbReference type="PIRSF" id="PIRSF000114">
    <property type="entry name" value="Glycerol-3-P_dh"/>
    <property type="match status" value="1"/>
</dbReference>
<feature type="binding site" evidence="9">
    <location>
        <position position="157"/>
    </location>
    <ligand>
        <name>sn-glycerol 3-phosphate</name>
        <dbReference type="ChEBI" id="CHEBI:57597"/>
    </ligand>
</feature>
<comment type="catalytic activity">
    <reaction evidence="9">
        <text>sn-glycerol 3-phosphate + NAD(+) = dihydroxyacetone phosphate + NADH + H(+)</text>
        <dbReference type="Rhea" id="RHEA:11092"/>
        <dbReference type="ChEBI" id="CHEBI:15378"/>
        <dbReference type="ChEBI" id="CHEBI:57540"/>
        <dbReference type="ChEBI" id="CHEBI:57597"/>
        <dbReference type="ChEBI" id="CHEBI:57642"/>
        <dbReference type="ChEBI" id="CHEBI:57945"/>
        <dbReference type="EC" id="1.1.1.94"/>
    </reaction>
</comment>
<feature type="binding site" evidence="12">
    <location>
        <position position="276"/>
    </location>
    <ligand>
        <name>NAD(+)</name>
        <dbReference type="ChEBI" id="CHEBI:57540"/>
    </ligand>
</feature>
<evidence type="ECO:0000256" key="2">
    <source>
        <dbReference type="ARBA" id="ARBA00022516"/>
    </source>
</evidence>
<dbReference type="GO" id="GO:0141152">
    <property type="term" value="F:glycerol-3-phosphate dehydrogenase (NAD+) activity"/>
    <property type="evidence" value="ECO:0007669"/>
    <property type="project" value="RHEA"/>
</dbReference>
<evidence type="ECO:0000256" key="9">
    <source>
        <dbReference type="HAMAP-Rule" id="MF_00394"/>
    </source>
</evidence>
<name>A0A2R4XMG8_9BURK</name>
<dbReference type="InterPro" id="IPR006109">
    <property type="entry name" value="G3P_DH_NAD-dep_C"/>
</dbReference>
<evidence type="ECO:0000256" key="10">
    <source>
        <dbReference type="PIRSR" id="PIRSR000114-1"/>
    </source>
</evidence>
<protein>
    <recommendedName>
        <fullName evidence="9">Glycerol-3-phosphate dehydrogenase [NAD(P)+]</fullName>
        <ecNumber evidence="9">1.1.1.94</ecNumber>
    </recommendedName>
    <alternativeName>
        <fullName evidence="9">NAD(P)(+)-dependent glycerol-3-phosphate dehydrogenase</fullName>
    </alternativeName>
    <alternativeName>
        <fullName evidence="9">NAD(P)H-dependent dihydroxyacetone-phosphate reductase</fullName>
    </alternativeName>
</protein>
<evidence type="ECO:0000256" key="11">
    <source>
        <dbReference type="PIRSR" id="PIRSR000114-2"/>
    </source>
</evidence>
<dbReference type="PANTHER" id="PTHR11728:SF1">
    <property type="entry name" value="GLYCEROL-3-PHOSPHATE DEHYDROGENASE [NAD(+)] 2, CHLOROPLASTIC"/>
    <property type="match status" value="1"/>
</dbReference>
<feature type="domain" description="Glycerol-3-phosphate dehydrogenase NAD-dependent C-terminal" evidence="16">
    <location>
        <begin position="201"/>
        <end position="340"/>
    </location>
</feature>
<comment type="similarity">
    <text evidence="1 9 13">Belongs to the NAD-dependent glycerol-3-phosphate dehydrogenase family.</text>
</comment>
<dbReference type="SUPFAM" id="SSF51735">
    <property type="entry name" value="NAD(P)-binding Rossmann-fold domains"/>
    <property type="match status" value="1"/>
</dbReference>
<evidence type="ECO:0000256" key="8">
    <source>
        <dbReference type="ARBA" id="ARBA00023264"/>
    </source>
</evidence>
<dbReference type="SUPFAM" id="SSF48179">
    <property type="entry name" value="6-phosphogluconate dehydrogenase C-terminal domain-like"/>
    <property type="match status" value="1"/>
</dbReference>
<feature type="binding site" evidence="9">
    <location>
        <position position="212"/>
    </location>
    <ligand>
        <name>sn-glycerol 3-phosphate</name>
        <dbReference type="ChEBI" id="CHEBI:57597"/>
    </ligand>
</feature>
<dbReference type="GO" id="GO:0051287">
    <property type="term" value="F:NAD binding"/>
    <property type="evidence" value="ECO:0007669"/>
    <property type="project" value="InterPro"/>
</dbReference>
<feature type="binding site" evidence="12">
    <location>
        <position position="161"/>
    </location>
    <ligand>
        <name>NAD(+)</name>
        <dbReference type="ChEBI" id="CHEBI:57540"/>
    </ligand>
</feature>
<dbReference type="GO" id="GO:0046474">
    <property type="term" value="P:glycerophospholipid biosynthetic process"/>
    <property type="evidence" value="ECO:0007669"/>
    <property type="project" value="TreeGrafter"/>
</dbReference>
<dbReference type="FunFam" id="1.10.1040.10:FF:000001">
    <property type="entry name" value="Glycerol-3-phosphate dehydrogenase [NAD(P)+]"/>
    <property type="match status" value="1"/>
</dbReference>
<dbReference type="AlphaFoldDB" id="A0A2R4XMG8"/>
<organism evidence="17 18">
    <name type="scientific">Orrella marina</name>
    <dbReference type="NCBI Taxonomy" id="2163011"/>
    <lineage>
        <taxon>Bacteria</taxon>
        <taxon>Pseudomonadati</taxon>
        <taxon>Pseudomonadota</taxon>
        <taxon>Betaproteobacteria</taxon>
        <taxon>Burkholderiales</taxon>
        <taxon>Alcaligenaceae</taxon>
        <taxon>Orrella</taxon>
    </lineage>
</organism>
<dbReference type="PANTHER" id="PTHR11728">
    <property type="entry name" value="GLYCEROL-3-PHOSPHATE DEHYDROGENASE"/>
    <property type="match status" value="1"/>
</dbReference>
<dbReference type="UniPathway" id="UPA00940"/>
<keyword evidence="4 9" id="KW-0560">Oxidoreductase</keyword>
<dbReference type="Gene3D" id="1.10.1040.10">
    <property type="entry name" value="N-(1-d-carboxylethyl)-l-norvaline Dehydrogenase, domain 2"/>
    <property type="match status" value="1"/>
</dbReference>
<feature type="active site" description="Proton acceptor" evidence="9 10">
    <location>
        <position position="212"/>
    </location>
</feature>
<dbReference type="GO" id="GO:0005975">
    <property type="term" value="P:carbohydrate metabolic process"/>
    <property type="evidence" value="ECO:0007669"/>
    <property type="project" value="InterPro"/>
</dbReference>
<evidence type="ECO:0000256" key="7">
    <source>
        <dbReference type="ARBA" id="ARBA00023209"/>
    </source>
</evidence>
<feature type="binding site" evidence="9">
    <location>
        <position position="276"/>
    </location>
    <ligand>
        <name>NADPH</name>
        <dbReference type="ChEBI" id="CHEBI:57783"/>
    </ligand>
</feature>
<evidence type="ECO:0000256" key="5">
    <source>
        <dbReference type="ARBA" id="ARBA00023027"/>
    </source>
</evidence>
<feature type="binding site" evidence="9">
    <location>
        <position position="17"/>
    </location>
    <ligand>
        <name>NADPH</name>
        <dbReference type="ChEBI" id="CHEBI:57783"/>
    </ligand>
</feature>
<dbReference type="InterPro" id="IPR036291">
    <property type="entry name" value="NAD(P)-bd_dom_sf"/>
</dbReference>
<evidence type="ECO:0000313" key="18">
    <source>
        <dbReference type="Proteomes" id="UP000244571"/>
    </source>
</evidence>
<feature type="binding site" evidence="9">
    <location>
        <position position="276"/>
    </location>
    <ligand>
        <name>sn-glycerol 3-phosphate</name>
        <dbReference type="ChEBI" id="CHEBI:57597"/>
    </ligand>
</feature>
<dbReference type="GO" id="GO:0046167">
    <property type="term" value="P:glycerol-3-phosphate biosynthetic process"/>
    <property type="evidence" value="ECO:0007669"/>
    <property type="project" value="UniProtKB-UniRule"/>
</dbReference>
<evidence type="ECO:0000256" key="1">
    <source>
        <dbReference type="ARBA" id="ARBA00011009"/>
    </source>
</evidence>
<dbReference type="InterPro" id="IPR011128">
    <property type="entry name" value="G3P_DH_NAD-dep_N"/>
</dbReference>
<accession>A0A2R4XMG8</accession>
<comment type="function">
    <text evidence="9">Catalyzes the reduction of the glycolytic intermediate dihydroxyacetone phosphate (DHAP) to sn-glycerol 3-phosphate (G3P), the key precursor for phospholipid synthesis.</text>
</comment>
<dbReference type="PROSITE" id="PS00957">
    <property type="entry name" value="NAD_G3PDH"/>
    <property type="match status" value="1"/>
</dbReference>
<evidence type="ECO:0000259" key="16">
    <source>
        <dbReference type="Pfam" id="PF07479"/>
    </source>
</evidence>
<dbReference type="GO" id="GO:0005829">
    <property type="term" value="C:cytosol"/>
    <property type="evidence" value="ECO:0007669"/>
    <property type="project" value="TreeGrafter"/>
</dbReference>
<dbReference type="RefSeq" id="WP_108622398.1">
    <property type="nucleotide sequence ID" value="NZ_CP028901.1"/>
</dbReference>